<dbReference type="OrthoDB" id="9759601at2"/>
<dbReference type="PROSITE" id="PS51832">
    <property type="entry name" value="HD_GYP"/>
    <property type="match status" value="1"/>
</dbReference>
<dbReference type="SUPFAM" id="SSF109604">
    <property type="entry name" value="HD-domain/PDEase-like"/>
    <property type="match status" value="1"/>
</dbReference>
<proteinExistence type="predicted"/>
<comment type="caution">
    <text evidence="2">The sequence shown here is derived from an EMBL/GenBank/DDBJ whole genome shotgun (WGS) entry which is preliminary data.</text>
</comment>
<dbReference type="InterPro" id="IPR037522">
    <property type="entry name" value="HD_GYP_dom"/>
</dbReference>
<dbReference type="RefSeq" id="WP_078577157.1">
    <property type="nucleotide sequence ID" value="NZ_JABXYM010000001.1"/>
</dbReference>
<organism evidence="2 3">
    <name type="scientific">Salipaludibacillus agaradhaerens</name>
    <name type="common">Bacillus agaradhaerens</name>
    <dbReference type="NCBI Taxonomy" id="76935"/>
    <lineage>
        <taxon>Bacteria</taxon>
        <taxon>Bacillati</taxon>
        <taxon>Bacillota</taxon>
        <taxon>Bacilli</taxon>
        <taxon>Bacillales</taxon>
        <taxon>Bacillaceae</taxon>
    </lineage>
</organism>
<reference evidence="2" key="1">
    <citation type="submission" date="2020-06" db="EMBL/GenBank/DDBJ databases">
        <title>Insight into the genomes of haloalkaliphilic bacilli from Kenyan soda lakes.</title>
        <authorList>
            <person name="Mwirichia R."/>
            <person name="Villamizar G.C."/>
            <person name="Poehlein A."/>
            <person name="Mugweru J."/>
            <person name="Kipnyargis A."/>
            <person name="Kiplimo D."/>
            <person name="Orwa P."/>
            <person name="Daniel R."/>
        </authorList>
    </citation>
    <scope>NUCLEOTIDE SEQUENCE</scope>
    <source>
        <strain evidence="2">B1096_S55</strain>
    </source>
</reference>
<feature type="domain" description="HD-GYP" evidence="1">
    <location>
        <begin position="115"/>
        <end position="312"/>
    </location>
</feature>
<dbReference type="PANTHER" id="PTHR43155">
    <property type="entry name" value="CYCLIC DI-GMP PHOSPHODIESTERASE PA4108-RELATED"/>
    <property type="match status" value="1"/>
</dbReference>
<dbReference type="SMART" id="SM00471">
    <property type="entry name" value="HDc"/>
    <property type="match status" value="1"/>
</dbReference>
<evidence type="ECO:0000259" key="1">
    <source>
        <dbReference type="PROSITE" id="PS51832"/>
    </source>
</evidence>
<dbReference type="AlphaFoldDB" id="A0A9Q4B1Z3"/>
<evidence type="ECO:0000313" key="2">
    <source>
        <dbReference type="EMBL" id="MCR6096834.1"/>
    </source>
</evidence>
<dbReference type="EMBL" id="JABXYM010000001">
    <property type="protein sequence ID" value="MCR6096834.1"/>
    <property type="molecule type" value="Genomic_DNA"/>
</dbReference>
<keyword evidence="3" id="KW-1185">Reference proteome</keyword>
<accession>A0A9Q4B1Z3</accession>
<dbReference type="Pfam" id="PF13487">
    <property type="entry name" value="HD_5"/>
    <property type="match status" value="1"/>
</dbReference>
<dbReference type="CDD" id="cd00077">
    <property type="entry name" value="HDc"/>
    <property type="match status" value="1"/>
</dbReference>
<sequence length="368" mass="42583">MEVINSLNWEDTIIGRVLADDVVSQSGHFLLRRGTVLTHWHLNILKNHSIEEIRLKEQTEPPVNLELKQVFKHKEPLSTHYYENIKEIKRLFQDAISKQVPSLQEFMVPFTPLMETVLKGPDIFLELRHIKGHDEYTFRHCLNVGLLSATIGKILRYSHSETVKLGTMGFLHDIGKMKVSLQILNKEDPLTEEEFKEIQNHTIYGRDILKEMYGTSEDIINGALYHHERMNGSGYPFGIKKEEIPFLAQIIAVADVYDAISSDRIYRDKFTPFEALDELVQEVYKDKLNGEIVFPFVSHILNGYIGKEVELSDGSKGEIVQLFMEEINRPLVKIGDDFIDLKTERKLHIKDVYIPDKNFAFNSNKEDL</sequence>
<protein>
    <submittedName>
        <fullName evidence="2">HD domain-containing protein</fullName>
    </submittedName>
</protein>
<gene>
    <name evidence="2" type="ORF">HXA33_09725</name>
</gene>
<dbReference type="Gene3D" id="1.10.3210.10">
    <property type="entry name" value="Hypothetical protein af1432"/>
    <property type="match status" value="1"/>
</dbReference>
<dbReference type="Proteomes" id="UP001057753">
    <property type="component" value="Unassembled WGS sequence"/>
</dbReference>
<name>A0A9Q4B1Z3_SALAG</name>
<evidence type="ECO:0000313" key="3">
    <source>
        <dbReference type="Proteomes" id="UP001057753"/>
    </source>
</evidence>
<dbReference type="InterPro" id="IPR003607">
    <property type="entry name" value="HD/PDEase_dom"/>
</dbReference>
<dbReference type="PANTHER" id="PTHR43155:SF2">
    <property type="entry name" value="CYCLIC DI-GMP PHOSPHODIESTERASE PA4108"/>
    <property type="match status" value="1"/>
</dbReference>